<reference evidence="3 4" key="1">
    <citation type="submission" date="2018-01" db="EMBL/GenBank/DDBJ databases">
        <title>Genomic Encyclopedia of Archaeal and Bacterial Type Strains, Phase II (KMG-II): from individual species to whole genera.</title>
        <authorList>
            <person name="Goeker M."/>
        </authorList>
    </citation>
    <scope>NUCLEOTIDE SEQUENCE [LARGE SCALE GENOMIC DNA]</scope>
    <source>
        <strain evidence="3 4">DSM 17023</strain>
    </source>
</reference>
<comment type="caution">
    <text evidence="3">The sequence shown here is derived from an EMBL/GenBank/DDBJ whole genome shotgun (WGS) entry which is preliminary data.</text>
</comment>
<evidence type="ECO:0000313" key="3">
    <source>
        <dbReference type="EMBL" id="POF30072.1"/>
    </source>
</evidence>
<dbReference type="RefSeq" id="WP_103223462.1">
    <property type="nucleotide sequence ID" value="NZ_PPCN01000007.1"/>
</dbReference>
<gene>
    <name evidence="3" type="ORF">CLV41_10798</name>
</gene>
<protein>
    <submittedName>
        <fullName evidence="3">Uncharacterized protein</fullName>
    </submittedName>
</protein>
<feature type="region of interest" description="Disordered" evidence="1">
    <location>
        <begin position="121"/>
        <end position="155"/>
    </location>
</feature>
<dbReference type="EMBL" id="PPCN01000007">
    <property type="protein sequence ID" value="POF30072.1"/>
    <property type="molecule type" value="Genomic_DNA"/>
</dbReference>
<keyword evidence="4" id="KW-1185">Reference proteome</keyword>
<evidence type="ECO:0000256" key="2">
    <source>
        <dbReference type="SAM" id="SignalP"/>
    </source>
</evidence>
<dbReference type="AlphaFoldDB" id="A0A2S3UQT4"/>
<proteinExistence type="predicted"/>
<sequence>MKKISATLFAVACFGSTAFAGAIAQPGDFYLISRDRFGFFVGSHKLFVDPYKGLKQVSYCNRDYFVRSHSVAWTEVETRRGNVVRIEYNFGRGWRPICEGPEDQVTLTDLGISMSADDVLQTEEASSTGQSRLSSIGSMFQTGEPANTDSSYHTR</sequence>
<dbReference type="Proteomes" id="UP000236959">
    <property type="component" value="Unassembled WGS sequence"/>
</dbReference>
<feature type="chain" id="PRO_5015403575" evidence="2">
    <location>
        <begin position="21"/>
        <end position="155"/>
    </location>
</feature>
<feature type="signal peptide" evidence="2">
    <location>
        <begin position="1"/>
        <end position="20"/>
    </location>
</feature>
<feature type="compositionally biased region" description="Polar residues" evidence="1">
    <location>
        <begin position="123"/>
        <end position="155"/>
    </location>
</feature>
<accession>A0A2S3UQT4</accession>
<keyword evidence="2" id="KW-0732">Signal</keyword>
<dbReference type="OrthoDB" id="7847064at2"/>
<name>A0A2S3UQT4_9HYPH</name>
<organism evidence="3 4">
    <name type="scientific">Roseibium marinum</name>
    <dbReference type="NCBI Taxonomy" id="281252"/>
    <lineage>
        <taxon>Bacteria</taxon>
        <taxon>Pseudomonadati</taxon>
        <taxon>Pseudomonadota</taxon>
        <taxon>Alphaproteobacteria</taxon>
        <taxon>Hyphomicrobiales</taxon>
        <taxon>Stappiaceae</taxon>
        <taxon>Roseibium</taxon>
    </lineage>
</organism>
<evidence type="ECO:0000256" key="1">
    <source>
        <dbReference type="SAM" id="MobiDB-lite"/>
    </source>
</evidence>
<evidence type="ECO:0000313" key="4">
    <source>
        <dbReference type="Proteomes" id="UP000236959"/>
    </source>
</evidence>